<evidence type="ECO:0000313" key="1">
    <source>
        <dbReference type="EMBL" id="KAK1442560.1"/>
    </source>
</evidence>
<accession>A0AAD8P8J9</accession>
<dbReference type="EMBL" id="JAVEPI010000003">
    <property type="protein sequence ID" value="KAK1442560.1"/>
    <property type="molecule type" value="Genomic_DNA"/>
</dbReference>
<comment type="caution">
    <text evidence="1">The sequence shown here is derived from an EMBL/GenBank/DDBJ whole genome shotgun (WGS) entry which is preliminary data.</text>
</comment>
<evidence type="ECO:0000313" key="2">
    <source>
        <dbReference type="Proteomes" id="UP001230268"/>
    </source>
</evidence>
<dbReference type="Proteomes" id="UP001230268">
    <property type="component" value="Unassembled WGS sequence"/>
</dbReference>
<proteinExistence type="predicted"/>
<name>A0AAD8P8J9_BABGI</name>
<reference evidence="1" key="1">
    <citation type="submission" date="2023-08" db="EMBL/GenBank/DDBJ databases">
        <title>Draft sequence of the Babesia gibsoni genome.</title>
        <authorList>
            <person name="Yamagishi J.Y."/>
            <person name="Xuan X.X."/>
        </authorList>
    </citation>
    <scope>NUCLEOTIDE SEQUENCE</scope>
    <source>
        <strain evidence="1">Azabu</strain>
    </source>
</reference>
<sequence>MLRFSNLGKVSQYVEKVADLGKRNLLFRVDVKHLYSIWQLCKSHEEYQLGLTAVNHFYNFGRQLSPEGVNKLFVFTMRCREYREAIKLLEGARDWLQAPPDMSLIYMLMSALISQRDYAAVKDVFKAVRSNWQLKPTDYLYKLCIESMLCLQEHPLEEALMVYCDSAIMDVPLPVDLHLLMLGKAAQCQRIYTLDCVMEQAEVDKEKEKLYSYTASYIRERLSRESYSPKRIIPPNRPL</sequence>
<organism evidence="1 2">
    <name type="scientific">Babesia gibsoni</name>
    <dbReference type="NCBI Taxonomy" id="33632"/>
    <lineage>
        <taxon>Eukaryota</taxon>
        <taxon>Sar</taxon>
        <taxon>Alveolata</taxon>
        <taxon>Apicomplexa</taxon>
        <taxon>Aconoidasida</taxon>
        <taxon>Piroplasmida</taxon>
        <taxon>Babesiidae</taxon>
        <taxon>Babesia</taxon>
    </lineage>
</organism>
<dbReference type="AlphaFoldDB" id="A0AAD8P8J9"/>
<keyword evidence="2" id="KW-1185">Reference proteome</keyword>
<protein>
    <submittedName>
        <fullName evidence="1">Uncharacterized protein</fullName>
    </submittedName>
</protein>
<gene>
    <name evidence="1" type="ORF">BgAZ_300780</name>
</gene>